<feature type="chain" id="PRO_5016344910" evidence="1">
    <location>
        <begin position="25"/>
        <end position="153"/>
    </location>
</feature>
<gene>
    <name evidence="2" type="ORF">BDZ90DRAFT_228886</name>
</gene>
<dbReference type="Proteomes" id="UP000245884">
    <property type="component" value="Unassembled WGS sequence"/>
</dbReference>
<feature type="signal peptide" evidence="1">
    <location>
        <begin position="1"/>
        <end position="24"/>
    </location>
</feature>
<accession>A0A316UHS3</accession>
<keyword evidence="3" id="KW-1185">Reference proteome</keyword>
<dbReference type="GeneID" id="37026670"/>
<reference evidence="2 3" key="1">
    <citation type="journal article" date="2018" name="Mol. Biol. Evol.">
        <title>Broad Genomic Sampling Reveals a Smut Pathogenic Ancestry of the Fungal Clade Ustilaginomycotina.</title>
        <authorList>
            <person name="Kijpornyongpan T."/>
            <person name="Mondo S.J."/>
            <person name="Barry K."/>
            <person name="Sandor L."/>
            <person name="Lee J."/>
            <person name="Lipzen A."/>
            <person name="Pangilinan J."/>
            <person name="LaButti K."/>
            <person name="Hainaut M."/>
            <person name="Henrissat B."/>
            <person name="Grigoriev I.V."/>
            <person name="Spatafora J.W."/>
            <person name="Aime M.C."/>
        </authorList>
    </citation>
    <scope>NUCLEOTIDE SEQUENCE [LARGE SCALE GENOMIC DNA]</scope>
    <source>
        <strain evidence="2 3">MCA 5214</strain>
    </source>
</reference>
<evidence type="ECO:0000313" key="3">
    <source>
        <dbReference type="Proteomes" id="UP000245884"/>
    </source>
</evidence>
<dbReference type="AlphaFoldDB" id="A0A316UHS3"/>
<dbReference type="EMBL" id="KZ819681">
    <property type="protein sequence ID" value="PWN24454.1"/>
    <property type="molecule type" value="Genomic_DNA"/>
</dbReference>
<evidence type="ECO:0000313" key="2">
    <source>
        <dbReference type="EMBL" id="PWN24454.1"/>
    </source>
</evidence>
<name>A0A316UHS3_9BASI</name>
<dbReference type="RefSeq" id="XP_025359066.1">
    <property type="nucleotide sequence ID" value="XM_025504847.1"/>
</dbReference>
<organism evidence="2 3">
    <name type="scientific">Jaminaea rosea</name>
    <dbReference type="NCBI Taxonomy" id="1569628"/>
    <lineage>
        <taxon>Eukaryota</taxon>
        <taxon>Fungi</taxon>
        <taxon>Dikarya</taxon>
        <taxon>Basidiomycota</taxon>
        <taxon>Ustilaginomycotina</taxon>
        <taxon>Exobasidiomycetes</taxon>
        <taxon>Microstromatales</taxon>
        <taxon>Microstromatales incertae sedis</taxon>
        <taxon>Jaminaea</taxon>
    </lineage>
</organism>
<proteinExistence type="predicted"/>
<protein>
    <submittedName>
        <fullName evidence="2">Uncharacterized protein</fullName>
    </submittedName>
</protein>
<keyword evidence="1" id="KW-0732">Signal</keyword>
<sequence>MLALAPPFMLVKLLVLLHASLALATHRVCTWQDQGPLSPSTYGYRLRATAPVTRINDTHAKYVWHHKVFFFITVKKTVADYGFTAPQVLEFAKPCHHGYDICKYRRHYGVCNGTTGPDMKDVACKYMYHRDDCEWPVKTIKAPESVEIWRKRY</sequence>
<evidence type="ECO:0000256" key="1">
    <source>
        <dbReference type="SAM" id="SignalP"/>
    </source>
</evidence>